<dbReference type="GO" id="GO:0009507">
    <property type="term" value="C:chloroplast"/>
    <property type="evidence" value="ECO:0007669"/>
    <property type="project" value="TreeGrafter"/>
</dbReference>
<name>A0A8X8YZV0_SALSN</name>
<dbReference type="SMART" id="SM00774">
    <property type="entry name" value="WRKY"/>
    <property type="match status" value="1"/>
</dbReference>
<keyword evidence="9" id="KW-1185">Reference proteome</keyword>
<dbReference type="Gene3D" id="2.20.25.80">
    <property type="entry name" value="WRKY domain"/>
    <property type="match status" value="1"/>
</dbReference>
<dbReference type="InterPro" id="IPR008629">
    <property type="entry name" value="GUN4-like"/>
</dbReference>
<reference evidence="8" key="2">
    <citation type="submission" date="2020-08" db="EMBL/GenBank/DDBJ databases">
        <title>Plant Genome Project.</title>
        <authorList>
            <person name="Zhang R.-G."/>
        </authorList>
    </citation>
    <scope>NUCLEOTIDE SEQUENCE</scope>
    <source>
        <strain evidence="8">Huo1</strain>
        <tissue evidence="8">Leaf</tissue>
    </source>
</reference>
<comment type="caution">
    <text evidence="8">The sequence shown here is derived from an EMBL/GenBank/DDBJ whole genome shotgun (WGS) entry which is preliminary data.</text>
</comment>
<evidence type="ECO:0000256" key="1">
    <source>
        <dbReference type="ARBA" id="ARBA00004123"/>
    </source>
</evidence>
<dbReference type="GO" id="GO:0003700">
    <property type="term" value="F:DNA-binding transcription factor activity"/>
    <property type="evidence" value="ECO:0007669"/>
    <property type="project" value="InterPro"/>
</dbReference>
<feature type="compositionally biased region" description="Low complexity" evidence="6">
    <location>
        <begin position="12"/>
        <end position="23"/>
    </location>
</feature>
<keyword evidence="4" id="KW-0804">Transcription</keyword>
<dbReference type="InterPro" id="IPR037215">
    <property type="entry name" value="GUN4-like_sf"/>
</dbReference>
<evidence type="ECO:0000256" key="6">
    <source>
        <dbReference type="SAM" id="MobiDB-lite"/>
    </source>
</evidence>
<feature type="domain" description="WRKY" evidence="7">
    <location>
        <begin position="106"/>
        <end position="146"/>
    </location>
</feature>
<gene>
    <name evidence="8" type="ORF">SASPL_151914</name>
</gene>
<dbReference type="InterPro" id="IPR036576">
    <property type="entry name" value="WRKY_dom_sf"/>
</dbReference>
<evidence type="ECO:0000256" key="4">
    <source>
        <dbReference type="ARBA" id="ARBA00023163"/>
    </source>
</evidence>
<dbReference type="PANTHER" id="PTHR34800:SF1">
    <property type="entry name" value="TETRAPYRROLE-BINDING PROTEIN, CHLOROPLASTIC"/>
    <property type="match status" value="1"/>
</dbReference>
<evidence type="ECO:0000256" key="3">
    <source>
        <dbReference type="ARBA" id="ARBA00023125"/>
    </source>
</evidence>
<dbReference type="PANTHER" id="PTHR34800">
    <property type="entry name" value="TETRAPYRROLE-BINDING PROTEIN, CHLOROPLASTIC"/>
    <property type="match status" value="1"/>
</dbReference>
<dbReference type="Pfam" id="PF05419">
    <property type="entry name" value="GUN4"/>
    <property type="match status" value="1"/>
</dbReference>
<dbReference type="AlphaFoldDB" id="A0A8X8YZV0"/>
<dbReference type="PROSITE" id="PS50811">
    <property type="entry name" value="WRKY"/>
    <property type="match status" value="1"/>
</dbReference>
<dbReference type="Gene3D" id="1.10.10.1770">
    <property type="entry name" value="Gun4-like"/>
    <property type="match status" value="1"/>
</dbReference>
<dbReference type="GO" id="GO:0005634">
    <property type="term" value="C:nucleus"/>
    <property type="evidence" value="ECO:0007669"/>
    <property type="project" value="UniProtKB-SubCell"/>
</dbReference>
<proteinExistence type="predicted"/>
<evidence type="ECO:0000256" key="2">
    <source>
        <dbReference type="ARBA" id="ARBA00023015"/>
    </source>
</evidence>
<dbReference type="SUPFAM" id="SSF140869">
    <property type="entry name" value="GUN4-like"/>
    <property type="match status" value="1"/>
</dbReference>
<reference evidence="8" key="1">
    <citation type="submission" date="2018-01" db="EMBL/GenBank/DDBJ databases">
        <authorList>
            <person name="Mao J.F."/>
        </authorList>
    </citation>
    <scope>NUCLEOTIDE SEQUENCE</scope>
    <source>
        <strain evidence="8">Huo1</strain>
        <tissue evidence="8">Leaf</tissue>
    </source>
</reference>
<evidence type="ECO:0000313" key="9">
    <source>
        <dbReference type="Proteomes" id="UP000298416"/>
    </source>
</evidence>
<sequence>MLKLKSKTNTTPQSQNPNSLNPNCDHPPSFGNQLEDPLYFDIANYLVFDEDFGSNHNISCEKSQGVVDCSNGSFTSPPFANNIRPIRVVNKYKAQEDCRFAFRTKTKLEVMDDGYKWRKYGKKMVKNSPNPRNYFKCSSGGCKVKKTHLAGKDLRQADEETRRLIIALAGDAAVKRGYVFFSVVQFIPSEALREIDALWRQHIDGKFGYNVQWRIWKKLNGDFTTFFIKVGWMKKLESSEVEQYNYRSFPAEFMWEMEGICR</sequence>
<dbReference type="GO" id="GO:0010019">
    <property type="term" value="P:chloroplast-nucleus signaling pathway"/>
    <property type="evidence" value="ECO:0007669"/>
    <property type="project" value="TreeGrafter"/>
</dbReference>
<organism evidence="8">
    <name type="scientific">Salvia splendens</name>
    <name type="common">Scarlet sage</name>
    <dbReference type="NCBI Taxonomy" id="180675"/>
    <lineage>
        <taxon>Eukaryota</taxon>
        <taxon>Viridiplantae</taxon>
        <taxon>Streptophyta</taxon>
        <taxon>Embryophyta</taxon>
        <taxon>Tracheophyta</taxon>
        <taxon>Spermatophyta</taxon>
        <taxon>Magnoliopsida</taxon>
        <taxon>eudicotyledons</taxon>
        <taxon>Gunneridae</taxon>
        <taxon>Pentapetalae</taxon>
        <taxon>asterids</taxon>
        <taxon>lamiids</taxon>
        <taxon>Lamiales</taxon>
        <taxon>Lamiaceae</taxon>
        <taxon>Nepetoideae</taxon>
        <taxon>Mentheae</taxon>
        <taxon>Salviinae</taxon>
        <taxon>Salvia</taxon>
        <taxon>Salvia subgen. Calosphace</taxon>
        <taxon>core Calosphace</taxon>
    </lineage>
</organism>
<evidence type="ECO:0000256" key="5">
    <source>
        <dbReference type="ARBA" id="ARBA00023242"/>
    </source>
</evidence>
<evidence type="ECO:0000259" key="7">
    <source>
        <dbReference type="PROSITE" id="PS50811"/>
    </source>
</evidence>
<protein>
    <recommendedName>
        <fullName evidence="7">WRKY domain-containing protein</fullName>
    </recommendedName>
</protein>
<comment type="subcellular location">
    <subcellularLocation>
        <location evidence="1">Nucleus</location>
    </subcellularLocation>
</comment>
<dbReference type="InterPro" id="IPR003657">
    <property type="entry name" value="WRKY_dom"/>
</dbReference>
<accession>A0A8X8YZV0</accession>
<dbReference type="Proteomes" id="UP000298416">
    <property type="component" value="Unassembled WGS sequence"/>
</dbReference>
<dbReference type="GO" id="GO:0046906">
    <property type="term" value="F:tetrapyrrole binding"/>
    <property type="evidence" value="ECO:0007669"/>
    <property type="project" value="TreeGrafter"/>
</dbReference>
<keyword evidence="3" id="KW-0238">DNA-binding</keyword>
<keyword evidence="2" id="KW-0805">Transcription regulation</keyword>
<feature type="region of interest" description="Disordered" evidence="6">
    <location>
        <begin position="1"/>
        <end position="27"/>
    </location>
</feature>
<dbReference type="EMBL" id="PNBA02000021">
    <property type="protein sequence ID" value="KAG6386741.1"/>
    <property type="molecule type" value="Genomic_DNA"/>
</dbReference>
<dbReference type="SUPFAM" id="SSF118290">
    <property type="entry name" value="WRKY DNA-binding domain"/>
    <property type="match status" value="1"/>
</dbReference>
<evidence type="ECO:0000313" key="8">
    <source>
        <dbReference type="EMBL" id="KAG6386741.1"/>
    </source>
</evidence>
<keyword evidence="5" id="KW-0539">Nucleus</keyword>
<dbReference type="GO" id="GO:0043565">
    <property type="term" value="F:sequence-specific DNA binding"/>
    <property type="evidence" value="ECO:0007669"/>
    <property type="project" value="InterPro"/>
</dbReference>